<evidence type="ECO:0000256" key="5">
    <source>
        <dbReference type="SAM" id="MobiDB-lite"/>
    </source>
</evidence>
<dbReference type="CDD" id="cd00067">
    <property type="entry name" value="GAL4"/>
    <property type="match status" value="1"/>
</dbReference>
<dbReference type="PANTHER" id="PTHR47654">
    <property type="entry name" value="ZN(II)2CYS6 TRANSCRIPTION FACTOR (EUROFUNG)-RELATED"/>
    <property type="match status" value="1"/>
</dbReference>
<organism evidence="7 8">
    <name type="scientific">Exophiala sideris</name>
    <dbReference type="NCBI Taxonomy" id="1016849"/>
    <lineage>
        <taxon>Eukaryota</taxon>
        <taxon>Fungi</taxon>
        <taxon>Dikarya</taxon>
        <taxon>Ascomycota</taxon>
        <taxon>Pezizomycotina</taxon>
        <taxon>Eurotiomycetes</taxon>
        <taxon>Chaetothyriomycetidae</taxon>
        <taxon>Chaetothyriales</taxon>
        <taxon>Herpotrichiellaceae</taxon>
        <taxon>Exophiala</taxon>
    </lineage>
</organism>
<reference evidence="7 8" key="1">
    <citation type="submission" date="2015-01" db="EMBL/GenBank/DDBJ databases">
        <title>The Genome Sequence of Exophiala sideris CBS121828.</title>
        <authorList>
            <consortium name="The Broad Institute Genomics Platform"/>
            <person name="Cuomo C."/>
            <person name="de Hoog S."/>
            <person name="Gorbushina A."/>
            <person name="Stielow B."/>
            <person name="Teixiera M."/>
            <person name="Abouelleil A."/>
            <person name="Chapman S.B."/>
            <person name="Priest M."/>
            <person name="Young S.K."/>
            <person name="Wortman J."/>
            <person name="Nusbaum C."/>
            <person name="Birren B."/>
        </authorList>
    </citation>
    <scope>NUCLEOTIDE SEQUENCE [LARGE SCALE GENOMIC DNA]</scope>
    <source>
        <strain evidence="7 8">CBS 121828</strain>
    </source>
</reference>
<dbReference type="InterPro" id="IPR036864">
    <property type="entry name" value="Zn2-C6_fun-type_DNA-bd_sf"/>
</dbReference>
<feature type="compositionally biased region" description="Polar residues" evidence="5">
    <location>
        <begin position="26"/>
        <end position="44"/>
    </location>
</feature>
<dbReference type="PROSITE" id="PS50048">
    <property type="entry name" value="ZN2_CY6_FUNGAL_2"/>
    <property type="match status" value="1"/>
</dbReference>
<evidence type="ECO:0000313" key="7">
    <source>
        <dbReference type="EMBL" id="KIV81982.1"/>
    </source>
</evidence>
<feature type="region of interest" description="Disordered" evidence="5">
    <location>
        <begin position="1"/>
        <end position="57"/>
    </location>
</feature>
<dbReference type="GO" id="GO:0003677">
    <property type="term" value="F:DNA binding"/>
    <property type="evidence" value="ECO:0007669"/>
    <property type="project" value="UniProtKB-KW"/>
</dbReference>
<feature type="domain" description="Zn(2)-C6 fungal-type" evidence="6">
    <location>
        <begin position="57"/>
        <end position="87"/>
    </location>
</feature>
<gene>
    <name evidence="7" type="ORF">PV11_04128</name>
</gene>
<evidence type="ECO:0000259" key="6">
    <source>
        <dbReference type="PROSITE" id="PS50048"/>
    </source>
</evidence>
<evidence type="ECO:0000256" key="4">
    <source>
        <dbReference type="ARBA" id="ARBA00023242"/>
    </source>
</evidence>
<dbReference type="InterPro" id="IPR053230">
    <property type="entry name" value="Trans_reg_galc"/>
</dbReference>
<dbReference type="SUPFAM" id="SSF57701">
    <property type="entry name" value="Zn2/Cys6 DNA-binding domain"/>
    <property type="match status" value="1"/>
</dbReference>
<dbReference type="EMBL" id="KN846952">
    <property type="protein sequence ID" value="KIV81982.1"/>
    <property type="molecule type" value="Genomic_DNA"/>
</dbReference>
<evidence type="ECO:0000256" key="2">
    <source>
        <dbReference type="ARBA" id="ARBA00023125"/>
    </source>
</evidence>
<dbReference type="Proteomes" id="UP000053599">
    <property type="component" value="Unassembled WGS sequence"/>
</dbReference>
<dbReference type="STRING" id="1016849.A0A0D1YGN6"/>
<dbReference type="OrthoDB" id="3037908at2759"/>
<dbReference type="PANTHER" id="PTHR47654:SF5">
    <property type="entry name" value="TRANSCRIPTION FACTOR DOMAIN-CONTAINING PROTEIN"/>
    <property type="match status" value="1"/>
</dbReference>
<name>A0A0D1YGN6_9EURO</name>
<sequence>MPAGNTSASLSPTATTPTGAPTNSNHTTPIAATASMPSSRSANATWDKPERARTSHACEPCRERKTKCDGSRPACRRCLHTGTTCYYGYGKGWRKRKTAEDLTATSHRLARYENLLNEIMPMVSSEVRALIDDARDPQDHSNGSETNESEYAFAPPRLESSLSSGGPASRIILPLPVPSPHVPSVSRSSTSSGTYEHVGPPPALNHALSTLSTASSQQSQRMSPDNAIQLTRLPSITAGGILIGEESKDPVLPKAQALLDAGVIYAQERMGPLPASPTGRSSFAGWSNHELLPRRPSADSRKRHDEDAPVLPWLKTVETAAVSN</sequence>
<dbReference type="Gene3D" id="4.10.240.10">
    <property type="entry name" value="Zn(2)-C6 fungal-type DNA-binding domain"/>
    <property type="match status" value="1"/>
</dbReference>
<dbReference type="AlphaFoldDB" id="A0A0D1YGN6"/>
<proteinExistence type="predicted"/>
<feature type="region of interest" description="Disordered" evidence="5">
    <location>
        <begin position="135"/>
        <end position="226"/>
    </location>
</feature>
<feature type="compositionally biased region" description="Basic and acidic residues" evidence="5">
    <location>
        <begin position="291"/>
        <end position="307"/>
    </location>
</feature>
<evidence type="ECO:0000256" key="3">
    <source>
        <dbReference type="ARBA" id="ARBA00023163"/>
    </source>
</evidence>
<protein>
    <recommendedName>
        <fullName evidence="6">Zn(2)-C6 fungal-type domain-containing protein</fullName>
    </recommendedName>
</protein>
<keyword evidence="3" id="KW-0804">Transcription</keyword>
<dbReference type="Pfam" id="PF00172">
    <property type="entry name" value="Zn_clus"/>
    <property type="match status" value="1"/>
</dbReference>
<feature type="compositionally biased region" description="Low complexity" evidence="5">
    <location>
        <begin position="207"/>
        <end position="220"/>
    </location>
</feature>
<feature type="region of interest" description="Disordered" evidence="5">
    <location>
        <begin position="275"/>
        <end position="309"/>
    </location>
</feature>
<dbReference type="PROSITE" id="PS00463">
    <property type="entry name" value="ZN2_CY6_FUNGAL_1"/>
    <property type="match status" value="1"/>
</dbReference>
<dbReference type="SMART" id="SM00066">
    <property type="entry name" value="GAL4"/>
    <property type="match status" value="1"/>
</dbReference>
<dbReference type="InterPro" id="IPR001138">
    <property type="entry name" value="Zn2Cys6_DnaBD"/>
</dbReference>
<feature type="compositionally biased region" description="Low complexity" evidence="5">
    <location>
        <begin position="182"/>
        <end position="192"/>
    </location>
</feature>
<keyword evidence="2" id="KW-0238">DNA-binding</keyword>
<dbReference type="GO" id="GO:0008270">
    <property type="term" value="F:zinc ion binding"/>
    <property type="evidence" value="ECO:0007669"/>
    <property type="project" value="InterPro"/>
</dbReference>
<evidence type="ECO:0000256" key="1">
    <source>
        <dbReference type="ARBA" id="ARBA00023015"/>
    </source>
</evidence>
<accession>A0A0D1YGN6</accession>
<evidence type="ECO:0000313" key="8">
    <source>
        <dbReference type="Proteomes" id="UP000053599"/>
    </source>
</evidence>
<keyword evidence="4" id="KW-0539">Nucleus</keyword>
<keyword evidence="1" id="KW-0805">Transcription regulation</keyword>
<feature type="compositionally biased region" description="Low complexity" evidence="5">
    <location>
        <begin position="1"/>
        <end position="25"/>
    </location>
</feature>
<dbReference type="GO" id="GO:0000981">
    <property type="term" value="F:DNA-binding transcription factor activity, RNA polymerase II-specific"/>
    <property type="evidence" value="ECO:0007669"/>
    <property type="project" value="InterPro"/>
</dbReference>